<reference evidence="9 10" key="1">
    <citation type="journal article" date="2019" name="New Phytol.">
        <title>Comparative genomics reveals unique wood-decay strategies and fruiting body development in the Schizophyllaceae.</title>
        <authorList>
            <person name="Almasi E."/>
            <person name="Sahu N."/>
            <person name="Krizsan K."/>
            <person name="Balint B."/>
            <person name="Kovacs G.M."/>
            <person name="Kiss B."/>
            <person name="Cseklye J."/>
            <person name="Drula E."/>
            <person name="Henrissat B."/>
            <person name="Nagy I."/>
            <person name="Chovatia M."/>
            <person name="Adam C."/>
            <person name="LaButti K."/>
            <person name="Lipzen A."/>
            <person name="Riley R."/>
            <person name="Grigoriev I.V."/>
            <person name="Nagy L.G."/>
        </authorList>
    </citation>
    <scope>NUCLEOTIDE SEQUENCE [LARGE SCALE GENOMIC DNA]</scope>
    <source>
        <strain evidence="9 10">NL-1724</strain>
    </source>
</reference>
<evidence type="ECO:0000256" key="4">
    <source>
        <dbReference type="ARBA" id="ARBA00023015"/>
    </source>
</evidence>
<keyword evidence="5" id="KW-0804">Transcription</keyword>
<dbReference type="PANTHER" id="PTHR45747:SF4">
    <property type="entry name" value="HISTONE-LYSINE N-METHYLTRANSFERASE E(Z)"/>
    <property type="match status" value="1"/>
</dbReference>
<accession>A0A550CBV0</accession>
<dbReference type="InterPro" id="IPR026489">
    <property type="entry name" value="CXC_dom"/>
</dbReference>
<evidence type="ECO:0000313" key="10">
    <source>
        <dbReference type="Proteomes" id="UP000320762"/>
    </source>
</evidence>
<evidence type="ECO:0000259" key="8">
    <source>
        <dbReference type="PROSITE" id="PS51633"/>
    </source>
</evidence>
<keyword evidence="4" id="KW-0805">Transcription regulation</keyword>
<evidence type="ECO:0000256" key="1">
    <source>
        <dbReference type="ARBA" id="ARBA00022603"/>
    </source>
</evidence>
<evidence type="ECO:0000256" key="5">
    <source>
        <dbReference type="ARBA" id="ARBA00023163"/>
    </source>
</evidence>
<dbReference type="GO" id="GO:0003682">
    <property type="term" value="F:chromatin binding"/>
    <property type="evidence" value="ECO:0007669"/>
    <property type="project" value="TreeGrafter"/>
</dbReference>
<evidence type="ECO:0000256" key="2">
    <source>
        <dbReference type="ARBA" id="ARBA00022679"/>
    </source>
</evidence>
<evidence type="ECO:0000313" key="9">
    <source>
        <dbReference type="EMBL" id="TRM62275.1"/>
    </source>
</evidence>
<feature type="domain" description="CXC" evidence="8">
    <location>
        <begin position="360"/>
        <end position="490"/>
    </location>
</feature>
<dbReference type="PROSITE" id="PS51633">
    <property type="entry name" value="CXC"/>
    <property type="match status" value="1"/>
</dbReference>
<dbReference type="Gene3D" id="2.170.270.10">
    <property type="entry name" value="SET domain"/>
    <property type="match status" value="1"/>
</dbReference>
<evidence type="ECO:0000256" key="3">
    <source>
        <dbReference type="ARBA" id="ARBA00022691"/>
    </source>
</evidence>
<dbReference type="SMART" id="SM00317">
    <property type="entry name" value="SET"/>
    <property type="match status" value="1"/>
</dbReference>
<dbReference type="OrthoDB" id="6141102at2759"/>
<comment type="caution">
    <text evidence="9">The sequence shown here is derived from an EMBL/GenBank/DDBJ whole genome shotgun (WGS) entry which is preliminary data.</text>
</comment>
<dbReference type="STRING" id="97359.A0A550CBV0"/>
<dbReference type="SUPFAM" id="SSF82199">
    <property type="entry name" value="SET domain"/>
    <property type="match status" value="1"/>
</dbReference>
<protein>
    <recommendedName>
        <fullName evidence="11">SET domain-containing protein</fullName>
    </recommendedName>
</protein>
<dbReference type="InterPro" id="IPR045318">
    <property type="entry name" value="EZH1/2-like"/>
</dbReference>
<dbReference type="PROSITE" id="PS50280">
    <property type="entry name" value="SET"/>
    <property type="match status" value="1"/>
</dbReference>
<dbReference type="PANTHER" id="PTHR45747">
    <property type="entry name" value="HISTONE-LYSINE N-METHYLTRANSFERASE E(Z)"/>
    <property type="match status" value="1"/>
</dbReference>
<evidence type="ECO:0000256" key="6">
    <source>
        <dbReference type="SAM" id="MobiDB-lite"/>
    </source>
</evidence>
<gene>
    <name evidence="9" type="ORF">BD626DRAFT_498705</name>
</gene>
<dbReference type="InterPro" id="IPR001214">
    <property type="entry name" value="SET_dom"/>
</dbReference>
<keyword evidence="2" id="KW-0808">Transferase</keyword>
<dbReference type="AlphaFoldDB" id="A0A550CBV0"/>
<keyword evidence="3" id="KW-0949">S-adenosyl-L-methionine</keyword>
<dbReference type="GO" id="GO:0046976">
    <property type="term" value="F:histone H3K27 methyltransferase activity"/>
    <property type="evidence" value="ECO:0007669"/>
    <property type="project" value="TreeGrafter"/>
</dbReference>
<dbReference type="EMBL" id="VDMD01000013">
    <property type="protein sequence ID" value="TRM62275.1"/>
    <property type="molecule type" value="Genomic_DNA"/>
</dbReference>
<dbReference type="GO" id="GO:0035098">
    <property type="term" value="C:ESC/E(Z) complex"/>
    <property type="evidence" value="ECO:0007669"/>
    <property type="project" value="TreeGrafter"/>
</dbReference>
<feature type="region of interest" description="Disordered" evidence="6">
    <location>
        <begin position="622"/>
        <end position="649"/>
    </location>
</feature>
<dbReference type="GO" id="GO:0031507">
    <property type="term" value="P:heterochromatin formation"/>
    <property type="evidence" value="ECO:0007669"/>
    <property type="project" value="TreeGrafter"/>
</dbReference>
<feature type="domain" description="SET" evidence="7">
    <location>
        <begin position="494"/>
        <end position="608"/>
    </location>
</feature>
<dbReference type="Proteomes" id="UP000320762">
    <property type="component" value="Unassembled WGS sequence"/>
</dbReference>
<keyword evidence="1" id="KW-0489">Methyltransferase</keyword>
<evidence type="ECO:0000259" key="7">
    <source>
        <dbReference type="PROSITE" id="PS50280"/>
    </source>
</evidence>
<organism evidence="9 10">
    <name type="scientific">Schizophyllum amplum</name>
    <dbReference type="NCBI Taxonomy" id="97359"/>
    <lineage>
        <taxon>Eukaryota</taxon>
        <taxon>Fungi</taxon>
        <taxon>Dikarya</taxon>
        <taxon>Basidiomycota</taxon>
        <taxon>Agaricomycotina</taxon>
        <taxon>Agaricomycetes</taxon>
        <taxon>Agaricomycetidae</taxon>
        <taxon>Agaricales</taxon>
        <taxon>Schizophyllaceae</taxon>
        <taxon>Schizophyllum</taxon>
    </lineage>
</organism>
<evidence type="ECO:0008006" key="11">
    <source>
        <dbReference type="Google" id="ProtNLM"/>
    </source>
</evidence>
<name>A0A550CBV0_9AGAR</name>
<sequence>MLNTSGLRAPDDNAGPSGLPLHYSLDNPNLGTPELITKVLKGVWKEFSEWKEEQARSLLRALRPPAKPTLHPVKPVPRALLPSTRISTTERHEFLVLDYSDDTTSSHEPWALHSEPVIVAPRAFDTLSSYESFTPTDRSVYVGDDSGDMPYVRYIDDPTFDATEDLDWYHNFAWMHLRDPDLELLVIEAARRLHVDHGLSYEHLQETGIFPFPLLAKGPTPGLLEENIKRDLTPFPRVGLDHEYPSTDFSTIFETLVITFCPFINCITPNCSVHSHPENLPLRVAPYAADAPPRTACGPACHQLFVAAEPVSWEPDVYNLLRTVLEVSPDAEPCDLAVVCLKPCNEVAQLASVIIKKLPAHKVPLPSRAAATPEFQDHILSSFVPNTPCRHTGHCTAANKCPCAYNGAHCSRVCRCPPKCERRWRGCNCTPDEDGLACCVSRSGNGKPNSRRNQACPCRQAARECDPDVCTGCASRDHTLGCCQNSQIQHGARKKTVLQKSQWGTGVFAAERMVPGDLICEYVGELIHPETTQSRSVLTIHRRCNYLFDLNPEFAVDAVHAGNESRFINHCEHDNVAAHIKLVNGEPRLGIYANRAIKPGDELLIDYGPDFAFYGAGNDTKDNGAGQESWMSSFTDPADDDTQDWTPSK</sequence>
<proteinExistence type="predicted"/>
<keyword evidence="10" id="KW-1185">Reference proteome</keyword>
<dbReference type="InterPro" id="IPR046341">
    <property type="entry name" value="SET_dom_sf"/>
</dbReference>
<dbReference type="Pfam" id="PF00856">
    <property type="entry name" value="SET"/>
    <property type="match status" value="1"/>
</dbReference>
<dbReference type="GO" id="GO:0032259">
    <property type="term" value="P:methylation"/>
    <property type="evidence" value="ECO:0007669"/>
    <property type="project" value="UniProtKB-KW"/>
</dbReference>